<dbReference type="Proteomes" id="UP000306477">
    <property type="component" value="Unassembled WGS sequence"/>
</dbReference>
<dbReference type="InterPro" id="IPR025377">
    <property type="entry name" value="DUF4367"/>
</dbReference>
<evidence type="ECO:0000256" key="1">
    <source>
        <dbReference type="SAM" id="Phobius"/>
    </source>
</evidence>
<evidence type="ECO:0000313" key="4">
    <source>
        <dbReference type="Proteomes" id="UP000306477"/>
    </source>
</evidence>
<gene>
    <name evidence="3" type="ORF">E1I69_15185</name>
</gene>
<dbReference type="PANTHER" id="PTHR37507:SF2">
    <property type="entry name" value="SPORULATION PROTEIN YDCC"/>
    <property type="match status" value="1"/>
</dbReference>
<evidence type="ECO:0000259" key="2">
    <source>
        <dbReference type="Pfam" id="PF14285"/>
    </source>
</evidence>
<dbReference type="PANTHER" id="PTHR37507">
    <property type="entry name" value="SPORULATION PROTEIN YDCC"/>
    <property type="match status" value="1"/>
</dbReference>
<evidence type="ECO:0000313" key="3">
    <source>
        <dbReference type="EMBL" id="THE11394.1"/>
    </source>
</evidence>
<feature type="transmembrane region" description="Helical" evidence="1">
    <location>
        <begin position="49"/>
        <end position="71"/>
    </location>
</feature>
<dbReference type="InterPro" id="IPR052944">
    <property type="entry name" value="Sporulation_related"/>
</dbReference>
<dbReference type="OrthoDB" id="2971277at2"/>
<name>A0A4S3PQ10_9BACI</name>
<accession>A0A4S3PQ10</accession>
<dbReference type="RefSeq" id="WP_136380422.1">
    <property type="nucleotide sequence ID" value="NZ_SLUB01000029.1"/>
</dbReference>
<sequence>MKYDDSLKHDVLRDSMKSEYKNAPLPPSSKEETWLHIQQELKENKKKKVFFKPGLVAASILIAFIVGTLSFENSQGNAFGWITKYFQKDNGTITQIQDSISTGESNSLPLPSANSLQEIGTLTKEENMSLSEAQEVSGFHILTPTYLPEGYELLDVTVVYGENETSNEIILNFSNQLMIQQIGGAEDMGNTLLIDNEDTKVETITIKGEKATLLTFKDHTSRLLFNHLKTRIIISGSLPGEELILIADSMK</sequence>
<dbReference type="AlphaFoldDB" id="A0A4S3PQ10"/>
<keyword evidence="1" id="KW-0472">Membrane</keyword>
<dbReference type="EMBL" id="SLUB01000029">
    <property type="protein sequence ID" value="THE11394.1"/>
    <property type="molecule type" value="Genomic_DNA"/>
</dbReference>
<protein>
    <submittedName>
        <fullName evidence="3">DUF4367 domain-containing protein</fullName>
    </submittedName>
</protein>
<proteinExistence type="predicted"/>
<keyword evidence="4" id="KW-1185">Reference proteome</keyword>
<feature type="domain" description="DUF4367" evidence="2">
    <location>
        <begin position="143"/>
        <end position="250"/>
    </location>
</feature>
<comment type="caution">
    <text evidence="3">The sequence shown here is derived from an EMBL/GenBank/DDBJ whole genome shotgun (WGS) entry which is preliminary data.</text>
</comment>
<organism evidence="3 4">
    <name type="scientific">Bacillus timonensis</name>
    <dbReference type="NCBI Taxonomy" id="1033734"/>
    <lineage>
        <taxon>Bacteria</taxon>
        <taxon>Bacillati</taxon>
        <taxon>Bacillota</taxon>
        <taxon>Bacilli</taxon>
        <taxon>Bacillales</taxon>
        <taxon>Bacillaceae</taxon>
        <taxon>Bacillus</taxon>
    </lineage>
</organism>
<dbReference type="Pfam" id="PF14285">
    <property type="entry name" value="DUF4367"/>
    <property type="match status" value="1"/>
</dbReference>
<reference evidence="3 4" key="1">
    <citation type="journal article" date="2019" name="Indoor Air">
        <title>Impacts of indoor surface finishes on bacterial viability.</title>
        <authorList>
            <person name="Hu J."/>
            <person name="Maamar S.B."/>
            <person name="Glawe A.J."/>
            <person name="Gottel N."/>
            <person name="Gilbert J.A."/>
            <person name="Hartmann E.M."/>
        </authorList>
    </citation>
    <scope>NUCLEOTIDE SEQUENCE [LARGE SCALE GENOMIC DNA]</scope>
    <source>
        <strain evidence="3 4">AF060A6</strain>
    </source>
</reference>
<keyword evidence="1" id="KW-0812">Transmembrane</keyword>
<keyword evidence="1" id="KW-1133">Transmembrane helix</keyword>